<comment type="similarity">
    <text evidence="2">Belongs to the Mediator complex subunit 27 family.</text>
</comment>
<dbReference type="AlphaFoldDB" id="T1J9H8"/>
<dbReference type="GO" id="GO:0016592">
    <property type="term" value="C:mediator complex"/>
    <property type="evidence" value="ECO:0007669"/>
    <property type="project" value="InterPro"/>
</dbReference>
<protein>
    <recommendedName>
        <fullName evidence="8">Mediator of RNA polymerase II transcription subunit 27</fullName>
    </recommendedName>
</protein>
<name>T1J9H8_STRMM</name>
<evidence type="ECO:0000313" key="6">
    <source>
        <dbReference type="EnsemblMetazoa" id="SMAR010374-PA"/>
    </source>
</evidence>
<keyword evidence="7" id="KW-1185">Reference proteome</keyword>
<dbReference type="PANTHER" id="PTHR13130:SF4">
    <property type="entry name" value="MEDIATOR OF RNA POLYMERASE II TRANSCRIPTION SUBUNIT 27"/>
    <property type="match status" value="1"/>
</dbReference>
<evidence type="ECO:0000256" key="4">
    <source>
        <dbReference type="ARBA" id="ARBA00023163"/>
    </source>
</evidence>
<evidence type="ECO:0000256" key="5">
    <source>
        <dbReference type="ARBA" id="ARBA00023242"/>
    </source>
</evidence>
<evidence type="ECO:0000256" key="2">
    <source>
        <dbReference type="ARBA" id="ARBA00008048"/>
    </source>
</evidence>
<keyword evidence="5" id="KW-0539">Nucleus</keyword>
<keyword evidence="3" id="KW-0805">Transcription regulation</keyword>
<dbReference type="EMBL" id="JH431975">
    <property type="status" value="NOT_ANNOTATED_CDS"/>
    <property type="molecule type" value="Genomic_DNA"/>
</dbReference>
<dbReference type="EnsemblMetazoa" id="SMAR010374-RA">
    <property type="protein sequence ID" value="SMAR010374-PA"/>
    <property type="gene ID" value="SMAR010374"/>
</dbReference>
<proteinExistence type="inferred from homology"/>
<evidence type="ECO:0000256" key="3">
    <source>
        <dbReference type="ARBA" id="ARBA00023015"/>
    </source>
</evidence>
<evidence type="ECO:0008006" key="8">
    <source>
        <dbReference type="Google" id="ProtNLM"/>
    </source>
</evidence>
<dbReference type="Pfam" id="PF11571">
    <property type="entry name" value="Med27"/>
    <property type="match status" value="1"/>
</dbReference>
<dbReference type="InterPro" id="IPR021627">
    <property type="entry name" value="Mediator_Med27"/>
</dbReference>
<dbReference type="PhylomeDB" id="T1J9H8"/>
<dbReference type="eggNOG" id="ENOG502QS6H">
    <property type="taxonomic scope" value="Eukaryota"/>
</dbReference>
<keyword evidence="4" id="KW-0804">Transcription</keyword>
<reference evidence="6" key="2">
    <citation type="submission" date="2015-02" db="UniProtKB">
        <authorList>
            <consortium name="EnsemblMetazoa"/>
        </authorList>
    </citation>
    <scope>IDENTIFICATION</scope>
</reference>
<dbReference type="Proteomes" id="UP000014500">
    <property type="component" value="Unassembled WGS sequence"/>
</dbReference>
<sequence>MVDQCAVTADTVLLALKTVKTLRSSVAQVFNLVTDGIKDNQEKDYRERKFIVDVQQQLLNIGVHFKDLENICGSVNPQLSVVSLGHYGQLIEDPVQNKSPIYLQLTQAHKWTDKVVHEFSSHAVSYLNQNSLKRSSINPGIMNKRLRKSLPTSHSVSTQIVDTVAANCNRLFADMSVTLSRPHGNSAILQITIGQTLKALIVLRSLVVEWVVVKGFNEDFYVNDGKELGLWSSSQYIVFQKVTEHANAAMLHFYSPLIPDLAVRSFMTWLHSYFNLFTAPCRRCGKHLNDNLPPTWRDVRNLDPYHESCRP</sequence>
<evidence type="ECO:0000313" key="7">
    <source>
        <dbReference type="Proteomes" id="UP000014500"/>
    </source>
</evidence>
<dbReference type="HOGENOM" id="CLU_056015_0_0_1"/>
<dbReference type="PANTHER" id="PTHR13130">
    <property type="entry name" value="34 KDA TRANSCRIPTIONAL CO-ACTIVATOR-RELATED"/>
    <property type="match status" value="1"/>
</dbReference>
<organism evidence="6 7">
    <name type="scientific">Strigamia maritima</name>
    <name type="common">European centipede</name>
    <name type="synonym">Geophilus maritimus</name>
    <dbReference type="NCBI Taxonomy" id="126957"/>
    <lineage>
        <taxon>Eukaryota</taxon>
        <taxon>Metazoa</taxon>
        <taxon>Ecdysozoa</taxon>
        <taxon>Arthropoda</taxon>
        <taxon>Myriapoda</taxon>
        <taxon>Chilopoda</taxon>
        <taxon>Pleurostigmophora</taxon>
        <taxon>Geophilomorpha</taxon>
        <taxon>Linotaeniidae</taxon>
        <taxon>Strigamia</taxon>
    </lineage>
</organism>
<evidence type="ECO:0000256" key="1">
    <source>
        <dbReference type="ARBA" id="ARBA00004123"/>
    </source>
</evidence>
<reference evidence="7" key="1">
    <citation type="submission" date="2011-05" db="EMBL/GenBank/DDBJ databases">
        <authorList>
            <person name="Richards S.R."/>
            <person name="Qu J."/>
            <person name="Jiang H."/>
            <person name="Jhangiani S.N."/>
            <person name="Agravi P."/>
            <person name="Goodspeed R."/>
            <person name="Gross S."/>
            <person name="Mandapat C."/>
            <person name="Jackson L."/>
            <person name="Mathew T."/>
            <person name="Pu L."/>
            <person name="Thornton R."/>
            <person name="Saada N."/>
            <person name="Wilczek-Boney K.B."/>
            <person name="Lee S."/>
            <person name="Kovar C."/>
            <person name="Wu Y."/>
            <person name="Scherer S.E."/>
            <person name="Worley K.C."/>
            <person name="Muzny D.M."/>
            <person name="Gibbs R."/>
        </authorList>
    </citation>
    <scope>NUCLEOTIDE SEQUENCE</scope>
    <source>
        <strain evidence="7">Brora</strain>
    </source>
</reference>
<dbReference type="GO" id="GO:0003713">
    <property type="term" value="F:transcription coactivator activity"/>
    <property type="evidence" value="ECO:0007669"/>
    <property type="project" value="TreeGrafter"/>
</dbReference>
<comment type="subcellular location">
    <subcellularLocation>
        <location evidence="1">Nucleus</location>
    </subcellularLocation>
</comment>
<accession>T1J9H8</accession>
<dbReference type="GO" id="GO:0006357">
    <property type="term" value="P:regulation of transcription by RNA polymerase II"/>
    <property type="evidence" value="ECO:0007669"/>
    <property type="project" value="TreeGrafter"/>
</dbReference>
<dbReference type="OMA" id="FHEDCRN"/>
<dbReference type="STRING" id="126957.T1J9H8"/>